<name>A0AC59YFQ8_RANTA</name>
<evidence type="ECO:0000313" key="2">
    <source>
        <dbReference type="Proteomes" id="UP001162501"/>
    </source>
</evidence>
<reference evidence="1" key="1">
    <citation type="submission" date="2023-05" db="EMBL/GenBank/DDBJ databases">
        <authorList>
            <consortium name="ELIXIR-Norway"/>
        </authorList>
    </citation>
    <scope>NUCLEOTIDE SEQUENCE</scope>
</reference>
<evidence type="ECO:0000313" key="1">
    <source>
        <dbReference type="EMBL" id="CAM9662607.1"/>
    </source>
</evidence>
<proteinExistence type="predicted"/>
<accession>A0AC59YFQ8</accession>
<dbReference type="Proteomes" id="UP001162501">
    <property type="component" value="Chromosome 15"/>
</dbReference>
<sequence>MAMAGEPRLGPTARPLSRGAGGLLQGPRVSDPHVQSRSGPRLITFTFLICKMGTSLQELLPKDKSFISSRIVCKDQHRQAGAAVKRNRAGTSLGEGAALTRHTVSTLGLPILGLREQKDLLRRIRSYRAPRKLQANSPE</sequence>
<organism evidence="1 2">
    <name type="scientific">Rangifer tarandus platyrhynchus</name>
    <name type="common">Svalbard reindeer</name>
    <dbReference type="NCBI Taxonomy" id="3082113"/>
    <lineage>
        <taxon>Eukaryota</taxon>
        <taxon>Metazoa</taxon>
        <taxon>Chordata</taxon>
        <taxon>Craniata</taxon>
        <taxon>Vertebrata</taxon>
        <taxon>Euteleostomi</taxon>
        <taxon>Mammalia</taxon>
        <taxon>Eutheria</taxon>
        <taxon>Laurasiatheria</taxon>
        <taxon>Artiodactyla</taxon>
        <taxon>Ruminantia</taxon>
        <taxon>Pecora</taxon>
        <taxon>Cervidae</taxon>
        <taxon>Odocoileinae</taxon>
        <taxon>Rangifer</taxon>
    </lineage>
</organism>
<reference evidence="1" key="2">
    <citation type="submission" date="2025-03" db="EMBL/GenBank/DDBJ databases">
        <authorList>
            <consortium name="ELIXIR-Norway"/>
            <consortium name="Elixir Norway"/>
        </authorList>
    </citation>
    <scope>NUCLEOTIDE SEQUENCE</scope>
</reference>
<gene>
    <name evidence="1" type="ORF">MRATA1EN22A_LOCUS5668</name>
</gene>
<dbReference type="EMBL" id="OX596099">
    <property type="protein sequence ID" value="CAM9662607.1"/>
    <property type="molecule type" value="Genomic_DNA"/>
</dbReference>
<protein>
    <submittedName>
        <fullName evidence="1">Uncharacterized protein</fullName>
    </submittedName>
</protein>